<dbReference type="EMBL" id="FNMZ01000002">
    <property type="protein sequence ID" value="SDW84092.1"/>
    <property type="molecule type" value="Genomic_DNA"/>
</dbReference>
<evidence type="ECO:0000256" key="3">
    <source>
        <dbReference type="ARBA" id="ARBA00021840"/>
    </source>
</evidence>
<dbReference type="PANTHER" id="PTHR30563:SF0">
    <property type="entry name" value="DNA RECOMBINATION PROTEIN RMUC"/>
    <property type="match status" value="1"/>
</dbReference>
<comment type="function">
    <text evidence="1">Involved in DNA recombination.</text>
</comment>
<feature type="transmembrane region" description="Helical" evidence="8">
    <location>
        <begin position="25"/>
        <end position="45"/>
    </location>
</feature>
<keyword evidence="4 6" id="KW-0175">Coiled coil</keyword>
<keyword evidence="8" id="KW-0812">Transmembrane</keyword>
<organism evidence="9 10">
    <name type="scientific">Albimonas donghaensis</name>
    <dbReference type="NCBI Taxonomy" id="356660"/>
    <lineage>
        <taxon>Bacteria</taxon>
        <taxon>Pseudomonadati</taxon>
        <taxon>Pseudomonadota</taxon>
        <taxon>Alphaproteobacteria</taxon>
        <taxon>Rhodobacterales</taxon>
        <taxon>Paracoccaceae</taxon>
        <taxon>Albimonas</taxon>
    </lineage>
</organism>
<sequence>MLQDLQEMAGAAWADATAWHAGLGLAGQGWVAAALGAAAVAALGLRPLARRAARAQADAAEARRALAAAEARAERLAAAEAEAAVLRNRLGDAAEARADLTAELEGERAAHAARLDELRRAEAAAERKFAALAQEALGRNAESFLNLVSERFESHRQTATAELDARRLAIEGLVKPVAESLGKFEAVVGELEKARAGAYAEIREQVAALAAGQKGLSAETGKLVQALRAPQTRGRWGEFQLRQVFEMAGMLEHVDFALESGFDTDEGRRRPDALVRLPGGKCVVVDAKTPLDAYLTALEATDPDAQRAALAHHARQLRGHVRMLGGKDYWRTLPETPDFVVMFVPGEAFYAAAMAEDPGIFEAALEAKVLVCSPTTLIALIKSVAYGWRQEKLAESAEAVARDARLLHDRLSRFGELMDGVGRGLKGAVEKYNAAVGSLETRVLPAARRFEAAGVLEKGADLPAPAPVETAPRSLGAPEFSGGYAGE</sequence>
<reference evidence="9 10" key="1">
    <citation type="submission" date="2016-10" db="EMBL/GenBank/DDBJ databases">
        <authorList>
            <person name="de Groot N.N."/>
        </authorList>
    </citation>
    <scope>NUCLEOTIDE SEQUENCE [LARGE SCALE GENOMIC DNA]</scope>
    <source>
        <strain evidence="9 10">DSM 17890</strain>
    </source>
</reference>
<dbReference type="AlphaFoldDB" id="A0A1H2WTY6"/>
<name>A0A1H2WTY6_9RHOB</name>
<keyword evidence="8" id="KW-0472">Membrane</keyword>
<keyword evidence="10" id="KW-1185">Reference proteome</keyword>
<accession>A0A1H2WTY6</accession>
<evidence type="ECO:0000256" key="2">
    <source>
        <dbReference type="ARBA" id="ARBA00009840"/>
    </source>
</evidence>
<dbReference type="GO" id="GO:0006310">
    <property type="term" value="P:DNA recombination"/>
    <property type="evidence" value="ECO:0007669"/>
    <property type="project" value="UniProtKB-KW"/>
</dbReference>
<evidence type="ECO:0000313" key="10">
    <source>
        <dbReference type="Proteomes" id="UP000199118"/>
    </source>
</evidence>
<protein>
    <recommendedName>
        <fullName evidence="3">DNA recombination protein RmuC homolog</fullName>
    </recommendedName>
</protein>
<evidence type="ECO:0000256" key="6">
    <source>
        <dbReference type="SAM" id="Coils"/>
    </source>
</evidence>
<evidence type="ECO:0000256" key="1">
    <source>
        <dbReference type="ARBA" id="ARBA00003416"/>
    </source>
</evidence>
<feature type="coiled-coil region" evidence="6">
    <location>
        <begin position="50"/>
        <end position="135"/>
    </location>
</feature>
<evidence type="ECO:0000313" key="9">
    <source>
        <dbReference type="EMBL" id="SDW84092.1"/>
    </source>
</evidence>
<gene>
    <name evidence="9" type="ORF">SAMN05444336_102496</name>
</gene>
<dbReference type="RefSeq" id="WP_245710462.1">
    <property type="nucleotide sequence ID" value="NZ_FNMZ01000002.1"/>
</dbReference>
<dbReference type="PANTHER" id="PTHR30563">
    <property type="entry name" value="DNA RECOMBINATION PROTEIN RMUC"/>
    <property type="match status" value="1"/>
</dbReference>
<evidence type="ECO:0000256" key="7">
    <source>
        <dbReference type="SAM" id="MobiDB-lite"/>
    </source>
</evidence>
<evidence type="ECO:0000256" key="5">
    <source>
        <dbReference type="ARBA" id="ARBA00023172"/>
    </source>
</evidence>
<dbReference type="Pfam" id="PF02646">
    <property type="entry name" value="RmuC"/>
    <property type="match status" value="1"/>
</dbReference>
<evidence type="ECO:0000256" key="8">
    <source>
        <dbReference type="SAM" id="Phobius"/>
    </source>
</evidence>
<dbReference type="Proteomes" id="UP000199118">
    <property type="component" value="Unassembled WGS sequence"/>
</dbReference>
<comment type="similarity">
    <text evidence="2">Belongs to the RmuC family.</text>
</comment>
<proteinExistence type="inferred from homology"/>
<keyword evidence="8" id="KW-1133">Transmembrane helix</keyword>
<dbReference type="STRING" id="356660.SAMN05444336_102496"/>
<evidence type="ECO:0000256" key="4">
    <source>
        <dbReference type="ARBA" id="ARBA00023054"/>
    </source>
</evidence>
<keyword evidence="5" id="KW-0233">DNA recombination</keyword>
<feature type="region of interest" description="Disordered" evidence="7">
    <location>
        <begin position="463"/>
        <end position="487"/>
    </location>
</feature>
<dbReference type="InterPro" id="IPR003798">
    <property type="entry name" value="DNA_recombination_RmuC"/>
</dbReference>